<dbReference type="InterPro" id="IPR000073">
    <property type="entry name" value="AB_hydrolase_1"/>
</dbReference>
<dbReference type="Proteomes" id="UP001146351">
    <property type="component" value="Unassembled WGS sequence"/>
</dbReference>
<dbReference type="InterPro" id="IPR052897">
    <property type="entry name" value="Sec-Metab_Biosynth_Hydrolase"/>
</dbReference>
<dbReference type="PANTHER" id="PTHR37017:SF10">
    <property type="entry name" value="AB HYDROLASE-1 DOMAIN-CONTAINING PROTEIN"/>
    <property type="match status" value="1"/>
</dbReference>
<sequence>MTSLPVVVLVHGAWSTPFGYQTYIDALRRQGFQVHCPRLPTCSDESPPTASLADDIACIEEVVRGLVEAGDRVLMILHSYGGVVGSSAVDGLSLTERKAAGHPGGVVHLLYVCGYILDVGTCVWNILEEAKFDHLWDQFIDTDANGLTLIKDPNLLLFSGRAEQEIVDRALQSLVRFPKPVLHTTVTAAAWKTIPTTYISTLEDYAVPLVYQEIMLKKVRKQGVELKVETYDADHSLYITKEKEMVDAAVKAATDERNA</sequence>
<dbReference type="EMBL" id="JAPQKO010000006">
    <property type="protein sequence ID" value="KAJ5156759.1"/>
    <property type="molecule type" value="Genomic_DNA"/>
</dbReference>
<dbReference type="GO" id="GO:0017000">
    <property type="term" value="P:antibiotic biosynthetic process"/>
    <property type="evidence" value="ECO:0007669"/>
    <property type="project" value="UniProtKB-ARBA"/>
</dbReference>
<dbReference type="OrthoDB" id="408373at2759"/>
<dbReference type="Gene3D" id="3.40.50.1820">
    <property type="entry name" value="alpha/beta hydrolase"/>
    <property type="match status" value="1"/>
</dbReference>
<dbReference type="Pfam" id="PF12697">
    <property type="entry name" value="Abhydrolase_6"/>
    <property type="match status" value="1"/>
</dbReference>
<keyword evidence="3" id="KW-1185">Reference proteome</keyword>
<evidence type="ECO:0000259" key="1">
    <source>
        <dbReference type="Pfam" id="PF12697"/>
    </source>
</evidence>
<reference evidence="2" key="1">
    <citation type="submission" date="2022-11" db="EMBL/GenBank/DDBJ databases">
        <authorList>
            <person name="Petersen C."/>
        </authorList>
    </citation>
    <scope>NUCLEOTIDE SEQUENCE</scope>
    <source>
        <strain evidence="2">IBT 21917</strain>
    </source>
</reference>
<name>A0A9W9HUR9_9EURO</name>
<protein>
    <recommendedName>
        <fullName evidence="1">AB hydrolase-1 domain-containing protein</fullName>
    </recommendedName>
</protein>
<organism evidence="2 3">
    <name type="scientific">Penicillium capsulatum</name>
    <dbReference type="NCBI Taxonomy" id="69766"/>
    <lineage>
        <taxon>Eukaryota</taxon>
        <taxon>Fungi</taxon>
        <taxon>Dikarya</taxon>
        <taxon>Ascomycota</taxon>
        <taxon>Pezizomycotina</taxon>
        <taxon>Eurotiomycetes</taxon>
        <taxon>Eurotiomycetidae</taxon>
        <taxon>Eurotiales</taxon>
        <taxon>Aspergillaceae</taxon>
        <taxon>Penicillium</taxon>
    </lineage>
</organism>
<dbReference type="AlphaFoldDB" id="A0A9W9HUR9"/>
<evidence type="ECO:0000313" key="2">
    <source>
        <dbReference type="EMBL" id="KAJ5156759.1"/>
    </source>
</evidence>
<proteinExistence type="predicted"/>
<dbReference type="InterPro" id="IPR029058">
    <property type="entry name" value="AB_hydrolase_fold"/>
</dbReference>
<dbReference type="GO" id="GO:0072330">
    <property type="term" value="P:monocarboxylic acid biosynthetic process"/>
    <property type="evidence" value="ECO:0007669"/>
    <property type="project" value="UniProtKB-ARBA"/>
</dbReference>
<feature type="domain" description="AB hydrolase-1" evidence="1">
    <location>
        <begin position="7"/>
        <end position="247"/>
    </location>
</feature>
<comment type="caution">
    <text evidence="2">The sequence shown here is derived from an EMBL/GenBank/DDBJ whole genome shotgun (WGS) entry which is preliminary data.</text>
</comment>
<reference evidence="2" key="2">
    <citation type="journal article" date="2023" name="IMA Fungus">
        <title>Comparative genomic study of the Penicillium genus elucidates a diverse pangenome and 15 lateral gene transfer events.</title>
        <authorList>
            <person name="Petersen C."/>
            <person name="Sorensen T."/>
            <person name="Nielsen M.R."/>
            <person name="Sondergaard T.E."/>
            <person name="Sorensen J.L."/>
            <person name="Fitzpatrick D.A."/>
            <person name="Frisvad J.C."/>
            <person name="Nielsen K.L."/>
        </authorList>
    </citation>
    <scope>NUCLEOTIDE SEQUENCE</scope>
    <source>
        <strain evidence="2">IBT 21917</strain>
    </source>
</reference>
<evidence type="ECO:0000313" key="3">
    <source>
        <dbReference type="Proteomes" id="UP001146351"/>
    </source>
</evidence>
<gene>
    <name evidence="2" type="ORF">N7492_009562</name>
</gene>
<dbReference type="SUPFAM" id="SSF53474">
    <property type="entry name" value="alpha/beta-Hydrolases"/>
    <property type="match status" value="1"/>
</dbReference>
<dbReference type="PANTHER" id="PTHR37017">
    <property type="entry name" value="AB HYDROLASE-1 DOMAIN-CONTAINING PROTEIN-RELATED"/>
    <property type="match status" value="1"/>
</dbReference>
<accession>A0A9W9HUR9</accession>